<keyword evidence="2" id="KW-1185">Reference proteome</keyword>
<name>A0ABP8A5H1_9MICO</name>
<protein>
    <submittedName>
        <fullName evidence="1">Uncharacterized protein</fullName>
    </submittedName>
</protein>
<dbReference type="Proteomes" id="UP001501079">
    <property type="component" value="Unassembled WGS sequence"/>
</dbReference>
<accession>A0ABP8A5H1</accession>
<gene>
    <name evidence="1" type="ORF">GCM10022287_28060</name>
</gene>
<evidence type="ECO:0000313" key="1">
    <source>
        <dbReference type="EMBL" id="GAA4178157.1"/>
    </source>
</evidence>
<sequence>MRGRLSRETDARLWVVVPEPEEPGGCALIRPGSERGWVQREDVDADAVFGEQPGGRLDRADAWQDTDPDDRARLLVAVAERADRAAPGLSRAQLLAMKEATS</sequence>
<evidence type="ECO:0000313" key="2">
    <source>
        <dbReference type="Proteomes" id="UP001501079"/>
    </source>
</evidence>
<dbReference type="EMBL" id="BAABBW010000004">
    <property type="protein sequence ID" value="GAA4178157.1"/>
    <property type="molecule type" value="Genomic_DNA"/>
</dbReference>
<comment type="caution">
    <text evidence="1">The sequence shown here is derived from an EMBL/GenBank/DDBJ whole genome shotgun (WGS) entry which is preliminary data.</text>
</comment>
<reference evidence="2" key="1">
    <citation type="journal article" date="2019" name="Int. J. Syst. Evol. Microbiol.">
        <title>The Global Catalogue of Microorganisms (GCM) 10K type strain sequencing project: providing services to taxonomists for standard genome sequencing and annotation.</title>
        <authorList>
            <consortium name="The Broad Institute Genomics Platform"/>
            <consortium name="The Broad Institute Genome Sequencing Center for Infectious Disease"/>
            <person name="Wu L."/>
            <person name="Ma J."/>
        </authorList>
    </citation>
    <scope>NUCLEOTIDE SEQUENCE [LARGE SCALE GENOMIC DNA]</scope>
    <source>
        <strain evidence="2">JCM 17591</strain>
    </source>
</reference>
<organism evidence="1 2">
    <name type="scientific">Gryllotalpicola koreensis</name>
    <dbReference type="NCBI Taxonomy" id="993086"/>
    <lineage>
        <taxon>Bacteria</taxon>
        <taxon>Bacillati</taxon>
        <taxon>Actinomycetota</taxon>
        <taxon>Actinomycetes</taxon>
        <taxon>Micrococcales</taxon>
        <taxon>Microbacteriaceae</taxon>
        <taxon>Gryllotalpicola</taxon>
    </lineage>
</organism>
<proteinExistence type="predicted"/>